<evidence type="ECO:0000256" key="2">
    <source>
        <dbReference type="ARBA" id="ARBA00022723"/>
    </source>
</evidence>
<reference evidence="5 6" key="1">
    <citation type="submission" date="2018-08" db="EMBL/GenBank/DDBJ databases">
        <title>Acidipila sp. 4G-K13, an acidobacterium isolated from forest soil.</title>
        <authorList>
            <person name="Gao Z.-H."/>
            <person name="Qiu L.-H."/>
        </authorList>
    </citation>
    <scope>NUCLEOTIDE SEQUENCE [LARGE SCALE GENOMIC DNA]</scope>
    <source>
        <strain evidence="5 6">4G-K13</strain>
    </source>
</reference>
<dbReference type="InterPro" id="IPR013341">
    <property type="entry name" value="Mandelate_racemase_N_dom"/>
</dbReference>
<evidence type="ECO:0000313" key="6">
    <source>
        <dbReference type="Proteomes" id="UP000264702"/>
    </source>
</evidence>
<dbReference type="GO" id="GO:0016052">
    <property type="term" value="P:carbohydrate catabolic process"/>
    <property type="evidence" value="ECO:0007669"/>
    <property type="project" value="TreeGrafter"/>
</dbReference>
<keyword evidence="6" id="KW-1185">Reference proteome</keyword>
<evidence type="ECO:0000259" key="4">
    <source>
        <dbReference type="SMART" id="SM00922"/>
    </source>
</evidence>
<dbReference type="SUPFAM" id="SSF54826">
    <property type="entry name" value="Enolase N-terminal domain-like"/>
    <property type="match status" value="1"/>
</dbReference>
<dbReference type="RefSeq" id="WP_117298902.1">
    <property type="nucleotide sequence ID" value="NZ_QVQT02000003.1"/>
</dbReference>
<dbReference type="Proteomes" id="UP000264702">
    <property type="component" value="Unassembled WGS sequence"/>
</dbReference>
<dbReference type="SMART" id="SM00922">
    <property type="entry name" value="MR_MLE"/>
    <property type="match status" value="1"/>
</dbReference>
<proteinExistence type="predicted"/>
<dbReference type="InterPro" id="IPR029065">
    <property type="entry name" value="Enolase_C-like"/>
</dbReference>
<feature type="domain" description="Mandelate racemase/muconate lactonizing enzyme C-terminal" evidence="4">
    <location>
        <begin position="204"/>
        <end position="307"/>
    </location>
</feature>
<dbReference type="GO" id="GO:0000287">
    <property type="term" value="F:magnesium ion binding"/>
    <property type="evidence" value="ECO:0007669"/>
    <property type="project" value="TreeGrafter"/>
</dbReference>
<gene>
    <name evidence="5" type="ORF">D0Y96_08230</name>
</gene>
<accession>A0A372IQB3</accession>
<keyword evidence="3" id="KW-0460">Magnesium</keyword>
<evidence type="ECO:0000313" key="5">
    <source>
        <dbReference type="EMBL" id="RFU16733.1"/>
    </source>
</evidence>
<name>A0A372IQB3_9BACT</name>
<dbReference type="InterPro" id="IPR046945">
    <property type="entry name" value="RHMD-like"/>
</dbReference>
<evidence type="ECO:0000256" key="1">
    <source>
        <dbReference type="ARBA" id="ARBA00001946"/>
    </source>
</evidence>
<sequence length="437" mass="48879">MRRREFLLGSIAGAVTTLVAAAEPLNTPVGMLFDFQRSNGPLIIDEVELIHLEGHHTVDIGIDDQYQVKGEYIYDDMRPPEYVEHPGQMRTVPVSSTYVRLRTRQGLDGLFGPIDGDAPLVLGHFRKFLLGRNALAQETLWDEMYRSAPFGRDGAQCMAISSIDNAIWDLRGKYYGIPVYALLGGPGRQTVEAYASNLNYSVQPDALRRRAEINKQNGYTKQKWFIPYGPGSGEDGLKKNIEMVQILRETVGDYDDLMFDAFNGWTLSYALEWARRAEPYHPRWIEEIVTTDKLDAFQTLRRSTNIPVATGEHFFGRWDAAKFLEAGAISIIQADPDWCGGISELVKIGTLASVYEIPVVPHGHGVHAALHTIFSQSPASFPFAEYLLAPPKMPTYYFFEKHPPEPLRAHFALPAGTGFNIEFDPAKVEKQTVVAAG</sequence>
<dbReference type="InterPro" id="IPR013342">
    <property type="entry name" value="Mandelate_racemase_C"/>
</dbReference>
<dbReference type="Gene3D" id="3.20.20.120">
    <property type="entry name" value="Enolase-like C-terminal domain"/>
    <property type="match status" value="1"/>
</dbReference>
<protein>
    <submittedName>
        <fullName evidence="5">Mandelate racemase</fullName>
    </submittedName>
</protein>
<dbReference type="Pfam" id="PF13378">
    <property type="entry name" value="MR_MLE_C"/>
    <property type="match status" value="1"/>
</dbReference>
<dbReference type="SUPFAM" id="SSF51604">
    <property type="entry name" value="Enolase C-terminal domain-like"/>
    <property type="match status" value="1"/>
</dbReference>
<dbReference type="SFLD" id="SFLDS00001">
    <property type="entry name" value="Enolase"/>
    <property type="match status" value="1"/>
</dbReference>
<dbReference type="Gene3D" id="3.30.390.10">
    <property type="entry name" value="Enolase-like, N-terminal domain"/>
    <property type="match status" value="1"/>
</dbReference>
<dbReference type="AlphaFoldDB" id="A0A372IQB3"/>
<comment type="caution">
    <text evidence="5">The sequence shown here is derived from an EMBL/GenBank/DDBJ whole genome shotgun (WGS) entry which is preliminary data.</text>
</comment>
<dbReference type="PANTHER" id="PTHR13794:SF58">
    <property type="entry name" value="MITOCHONDRIAL ENOLASE SUPERFAMILY MEMBER 1"/>
    <property type="match status" value="1"/>
</dbReference>
<dbReference type="Pfam" id="PF02746">
    <property type="entry name" value="MR_MLE_N"/>
    <property type="match status" value="1"/>
</dbReference>
<comment type="cofactor">
    <cofactor evidence="1">
        <name>Mg(2+)</name>
        <dbReference type="ChEBI" id="CHEBI:18420"/>
    </cofactor>
</comment>
<dbReference type="InterPro" id="IPR029017">
    <property type="entry name" value="Enolase-like_N"/>
</dbReference>
<dbReference type="InterPro" id="IPR036849">
    <property type="entry name" value="Enolase-like_C_sf"/>
</dbReference>
<organism evidence="5 6">
    <name type="scientific">Paracidobacterium acidisoli</name>
    <dbReference type="NCBI Taxonomy" id="2303751"/>
    <lineage>
        <taxon>Bacteria</taxon>
        <taxon>Pseudomonadati</taxon>
        <taxon>Acidobacteriota</taxon>
        <taxon>Terriglobia</taxon>
        <taxon>Terriglobales</taxon>
        <taxon>Acidobacteriaceae</taxon>
        <taxon>Paracidobacterium</taxon>
    </lineage>
</organism>
<dbReference type="PANTHER" id="PTHR13794">
    <property type="entry name" value="ENOLASE SUPERFAMILY, MANDELATE RACEMASE"/>
    <property type="match status" value="1"/>
</dbReference>
<evidence type="ECO:0000256" key="3">
    <source>
        <dbReference type="ARBA" id="ARBA00022842"/>
    </source>
</evidence>
<keyword evidence="2" id="KW-0479">Metal-binding</keyword>
<dbReference type="OrthoDB" id="9775391at2"/>
<dbReference type="EMBL" id="QVQT01000003">
    <property type="protein sequence ID" value="RFU16733.1"/>
    <property type="molecule type" value="Genomic_DNA"/>
</dbReference>
<dbReference type="GO" id="GO:0016836">
    <property type="term" value="F:hydro-lyase activity"/>
    <property type="evidence" value="ECO:0007669"/>
    <property type="project" value="TreeGrafter"/>
</dbReference>
<dbReference type="SFLD" id="SFLDG00179">
    <property type="entry name" value="mandelate_racemase"/>
    <property type="match status" value="1"/>
</dbReference>